<organism evidence="2 3">
    <name type="scientific">Aspergillus welwitschiae</name>
    <dbReference type="NCBI Taxonomy" id="1341132"/>
    <lineage>
        <taxon>Eukaryota</taxon>
        <taxon>Fungi</taxon>
        <taxon>Dikarya</taxon>
        <taxon>Ascomycota</taxon>
        <taxon>Pezizomycotina</taxon>
        <taxon>Eurotiomycetes</taxon>
        <taxon>Eurotiomycetidae</taxon>
        <taxon>Eurotiales</taxon>
        <taxon>Aspergillaceae</taxon>
        <taxon>Aspergillus</taxon>
        <taxon>Aspergillus subgen. Circumdati</taxon>
    </lineage>
</organism>
<accession>A0A3F3Q7Z3</accession>
<feature type="transmembrane region" description="Helical" evidence="1">
    <location>
        <begin position="79"/>
        <end position="101"/>
    </location>
</feature>
<evidence type="ECO:0000313" key="3">
    <source>
        <dbReference type="Proteomes" id="UP000253729"/>
    </source>
</evidence>
<keyword evidence="1" id="KW-1133">Transmembrane helix</keyword>
<sequence length="115" mass="13301">MYACMPRCMLTRPVLPHSLDTDLLCHYLSVLTRQDSWPKAKKSPGVRKAQEEQLKTRIGRDCMQPRQHERIQSRKSCRALILSLVLLLLFSTCLSICLSVYHTAVRINCWLGCNR</sequence>
<proteinExistence type="predicted"/>
<keyword evidence="3" id="KW-1185">Reference proteome</keyword>
<dbReference type="Proteomes" id="UP000253729">
    <property type="component" value="Unassembled WGS sequence"/>
</dbReference>
<keyword evidence="1" id="KW-0812">Transmembrane</keyword>
<name>A0A3F3Q7Z3_9EURO</name>
<evidence type="ECO:0000256" key="1">
    <source>
        <dbReference type="SAM" id="Phobius"/>
    </source>
</evidence>
<keyword evidence="1" id="KW-0472">Membrane</keyword>
<dbReference type="GeneID" id="38133989"/>
<protein>
    <submittedName>
        <fullName evidence="2">Uncharacterized protein</fullName>
    </submittedName>
</protein>
<dbReference type="EMBL" id="KZ852041">
    <property type="protein sequence ID" value="RDH35245.1"/>
    <property type="molecule type" value="Genomic_DNA"/>
</dbReference>
<reference evidence="2 3" key="1">
    <citation type="submission" date="2018-07" db="EMBL/GenBank/DDBJ databases">
        <title>The genomes of Aspergillus section Nigri reveals drivers in fungal speciation.</title>
        <authorList>
            <consortium name="DOE Joint Genome Institute"/>
            <person name="Vesth T.C."/>
            <person name="Nybo J."/>
            <person name="Theobald S."/>
            <person name="Brandl J."/>
            <person name="Frisvad J.C."/>
            <person name="Nielsen K.F."/>
            <person name="Lyhne E.K."/>
            <person name="Kogle M.E."/>
            <person name="Kuo A."/>
            <person name="Riley R."/>
            <person name="Clum A."/>
            <person name="Nolan M."/>
            <person name="Lipzen A."/>
            <person name="Salamov A."/>
            <person name="Henrissat B."/>
            <person name="Wiebenga A."/>
            <person name="De vries R.P."/>
            <person name="Grigoriev I.V."/>
            <person name="Mortensen U.H."/>
            <person name="Andersen M.R."/>
            <person name="Baker S.E."/>
        </authorList>
    </citation>
    <scope>NUCLEOTIDE SEQUENCE [LARGE SCALE GENOMIC DNA]</scope>
    <source>
        <strain evidence="2 3">CBS 139.54b</strain>
    </source>
</reference>
<dbReference type="AlphaFoldDB" id="A0A3F3Q7Z3"/>
<evidence type="ECO:0000313" key="2">
    <source>
        <dbReference type="EMBL" id="RDH35245.1"/>
    </source>
</evidence>
<dbReference type="RefSeq" id="XP_026628267.1">
    <property type="nucleotide sequence ID" value="XM_026765633.1"/>
</dbReference>
<gene>
    <name evidence="2" type="ORF">BDQ94DRAFT_140487</name>
</gene>